<reference evidence="2 3" key="1">
    <citation type="submission" date="2020-10" db="EMBL/GenBank/DDBJ databases">
        <title>Janibacter indicus TT2 genome sequence.</title>
        <authorList>
            <person name="Lee K."/>
            <person name="Ganzorig M."/>
        </authorList>
    </citation>
    <scope>NUCLEOTIDE SEQUENCE [LARGE SCALE GENOMIC DNA]</scope>
    <source>
        <strain evidence="2 3">TT2</strain>
    </source>
</reference>
<dbReference type="InterPro" id="IPR032557">
    <property type="entry name" value="DUF4935"/>
</dbReference>
<gene>
    <name evidence="2" type="ORF">IGS73_08030</name>
</gene>
<name>A0A7L9J4I1_9MICO</name>
<protein>
    <submittedName>
        <fullName evidence="2">DUF4935 domain-containing protein</fullName>
    </submittedName>
</protein>
<proteinExistence type="predicted"/>
<accession>A0A7L9J4I1</accession>
<dbReference type="Proteomes" id="UP000593998">
    <property type="component" value="Chromosome"/>
</dbReference>
<evidence type="ECO:0000259" key="1">
    <source>
        <dbReference type="Pfam" id="PF16289"/>
    </source>
</evidence>
<organism evidence="2 3">
    <name type="scientific">Janibacter indicus</name>
    <dbReference type="NCBI Taxonomy" id="857417"/>
    <lineage>
        <taxon>Bacteria</taxon>
        <taxon>Bacillati</taxon>
        <taxon>Actinomycetota</taxon>
        <taxon>Actinomycetes</taxon>
        <taxon>Micrococcales</taxon>
        <taxon>Intrasporangiaceae</taxon>
        <taxon>Janibacter</taxon>
    </lineage>
</organism>
<dbReference type="EMBL" id="CP062789">
    <property type="protein sequence ID" value="QOK24274.1"/>
    <property type="molecule type" value="Genomic_DNA"/>
</dbReference>
<dbReference type="AlphaFoldDB" id="A0A7L9J4I1"/>
<sequence>MLNLLVDTSTWLDLSKRRDGQRWIVALRVLVHQGEVELIVPSLVIEEYERNRERVEASMTASVAQRFKLIRQDLDDFGGTDTEQALRTVEDLARHAPLIGAMTTRNFDEVLDLLRGGRSVEATDSEHHAVVERGLSKRAPFHRSRNSVADALLIELYATAIATVDLTQHPHAFVTSNSEDFSLPDGDKRLPHPDISAAFASEHSTYALGVDGLNGVLRHHFDPEIEELFADSDFVEEPRRLDEIQDAEKELFDRIWYHRSLQHEYQLEDAADYAGLERLRKIADDGRARVEGTYTQPGELGPYSDFELGMLNGKLSALRWVLGSEWDFLDT</sequence>
<feature type="domain" description="DUF4935" evidence="1">
    <location>
        <begin position="5"/>
        <end position="181"/>
    </location>
</feature>
<dbReference type="Pfam" id="PF16289">
    <property type="entry name" value="PIN_12"/>
    <property type="match status" value="1"/>
</dbReference>
<evidence type="ECO:0000313" key="2">
    <source>
        <dbReference type="EMBL" id="QOK24274.1"/>
    </source>
</evidence>
<dbReference type="RefSeq" id="WP_192912079.1">
    <property type="nucleotide sequence ID" value="NZ_CP062789.1"/>
</dbReference>
<evidence type="ECO:0000313" key="3">
    <source>
        <dbReference type="Proteomes" id="UP000593998"/>
    </source>
</evidence>